<feature type="compositionally biased region" description="Basic residues" evidence="1">
    <location>
        <begin position="220"/>
        <end position="230"/>
    </location>
</feature>
<feature type="compositionally biased region" description="Polar residues" evidence="1">
    <location>
        <begin position="95"/>
        <end position="104"/>
    </location>
</feature>
<evidence type="ECO:0000256" key="1">
    <source>
        <dbReference type="SAM" id="MobiDB-lite"/>
    </source>
</evidence>
<dbReference type="VEuPathDB" id="FungiDB:DFL_004871"/>
<sequence length="268" mass="28128">MLRSKSRADSGSEEPSNDRINVVDENNKENANNGVPLSPGGPSMRHKIKQSFTNFASRLTPEETKTVLRKPSPFARASKTDTETAATVPLPESPRSGTPLSNTNSSPSKSPAKSPAKPPSKSRRYLSFLLSPESKYKMDSKTATSLLATTCPAGEVKRKGEAPARDDAEAKSLASIKKEIAGKPAGASILSPPAAAPSPSPVGKENQPTTTTTTTDKAKGMNKLKAKNKTKPATPSSQAAAAATARQPTPIPRSVLAPPPRSARKVVI</sequence>
<feature type="region of interest" description="Disordered" evidence="1">
    <location>
        <begin position="1"/>
        <end position="127"/>
    </location>
</feature>
<feature type="region of interest" description="Disordered" evidence="1">
    <location>
        <begin position="148"/>
        <end position="268"/>
    </location>
</feature>
<dbReference type="EMBL" id="SAEB01000006">
    <property type="protein sequence ID" value="RVD86603.1"/>
    <property type="molecule type" value="Genomic_DNA"/>
</dbReference>
<feature type="compositionally biased region" description="Low complexity" evidence="1">
    <location>
        <begin position="184"/>
        <end position="193"/>
    </location>
</feature>
<comment type="caution">
    <text evidence="2">The sequence shown here is derived from an EMBL/GenBank/DDBJ whole genome shotgun (WGS) entry which is preliminary data.</text>
</comment>
<dbReference type="GeneID" id="93587182"/>
<feature type="compositionally biased region" description="Low complexity" evidence="1">
    <location>
        <begin position="232"/>
        <end position="248"/>
    </location>
</feature>
<dbReference type="Proteomes" id="UP000283090">
    <property type="component" value="Unassembled WGS sequence"/>
</dbReference>
<gene>
    <name evidence="2" type="ORF">DFL_004871</name>
</gene>
<feature type="compositionally biased region" description="Low complexity" evidence="1">
    <location>
        <begin position="105"/>
        <end position="115"/>
    </location>
</feature>
<feature type="compositionally biased region" description="Basic and acidic residues" evidence="1">
    <location>
        <begin position="155"/>
        <end position="181"/>
    </location>
</feature>
<dbReference type="RefSeq" id="XP_067492147.1">
    <property type="nucleotide sequence ID" value="XM_067634039.1"/>
</dbReference>
<evidence type="ECO:0000313" key="3">
    <source>
        <dbReference type="Proteomes" id="UP000283090"/>
    </source>
</evidence>
<evidence type="ECO:0000313" key="2">
    <source>
        <dbReference type="EMBL" id="RVD86603.1"/>
    </source>
</evidence>
<organism evidence="2 3">
    <name type="scientific">Arthrobotrys flagrans</name>
    <name type="common">Nematode-trapping fungus</name>
    <name type="synonym">Trichothecium flagrans</name>
    <dbReference type="NCBI Taxonomy" id="97331"/>
    <lineage>
        <taxon>Eukaryota</taxon>
        <taxon>Fungi</taxon>
        <taxon>Dikarya</taxon>
        <taxon>Ascomycota</taxon>
        <taxon>Pezizomycotina</taxon>
        <taxon>Orbiliomycetes</taxon>
        <taxon>Orbiliales</taxon>
        <taxon>Orbiliaceae</taxon>
        <taxon>Arthrobotrys</taxon>
    </lineage>
</organism>
<name>A0A437A672_ARTFL</name>
<keyword evidence="3" id="KW-1185">Reference proteome</keyword>
<accession>A0A437A672</accession>
<reference evidence="2 3" key="1">
    <citation type="submission" date="2019-01" db="EMBL/GenBank/DDBJ databases">
        <title>Intercellular communication is required for trap formation in the nematode-trapping fungus Duddingtonia flagrans.</title>
        <authorList>
            <person name="Youssar L."/>
            <person name="Wernet V."/>
            <person name="Hensel N."/>
            <person name="Hildebrandt H.-G."/>
            <person name="Fischer R."/>
        </authorList>
    </citation>
    <scope>NUCLEOTIDE SEQUENCE [LARGE SCALE GENOMIC DNA]</scope>
    <source>
        <strain evidence="2 3">CBS H-5679</strain>
    </source>
</reference>
<dbReference type="AlphaFoldDB" id="A0A437A672"/>
<dbReference type="OrthoDB" id="5430850at2759"/>
<feature type="compositionally biased region" description="Basic and acidic residues" evidence="1">
    <location>
        <begin position="1"/>
        <end position="10"/>
    </location>
</feature>
<proteinExistence type="predicted"/>
<protein>
    <submittedName>
        <fullName evidence="2">Uncharacterized protein</fullName>
    </submittedName>
</protein>